<dbReference type="PANTHER" id="PTHR18849:SF0">
    <property type="entry name" value="CILIA- AND FLAGELLA-ASSOCIATED PROTEIN 410-RELATED"/>
    <property type="match status" value="1"/>
</dbReference>
<evidence type="ECO:0000256" key="1">
    <source>
        <dbReference type="ARBA" id="ARBA00022614"/>
    </source>
</evidence>
<proteinExistence type="predicted"/>
<dbReference type="SUPFAM" id="SSF52058">
    <property type="entry name" value="L domain-like"/>
    <property type="match status" value="1"/>
</dbReference>
<evidence type="ECO:0000256" key="3">
    <source>
        <dbReference type="SAM" id="MobiDB-lite"/>
    </source>
</evidence>
<reference evidence="4 5" key="1">
    <citation type="submission" date="2022-12" db="EMBL/GenBank/DDBJ databases">
        <title>Chromosome-level genome of Tegillarca granosa.</title>
        <authorList>
            <person name="Kim J."/>
        </authorList>
    </citation>
    <scope>NUCLEOTIDE SEQUENCE [LARGE SCALE GENOMIC DNA]</scope>
    <source>
        <strain evidence="4">Teg-2019</strain>
        <tissue evidence="4">Adductor muscle</tissue>
    </source>
</reference>
<dbReference type="Pfam" id="PF19252">
    <property type="entry name" value="HIND"/>
    <property type="match status" value="1"/>
</dbReference>
<dbReference type="InterPro" id="IPR001611">
    <property type="entry name" value="Leu-rich_rpt"/>
</dbReference>
<comment type="caution">
    <text evidence="4">The sequence shown here is derived from an EMBL/GenBank/DDBJ whole genome shotgun (WGS) entry which is preliminary data.</text>
</comment>
<accession>A0ABQ9EU11</accession>
<keyword evidence="5" id="KW-1185">Reference proteome</keyword>
<feature type="region of interest" description="Disordered" evidence="3">
    <location>
        <begin position="102"/>
        <end position="171"/>
    </location>
</feature>
<sequence length="251" mass="28471">MEFEEEKLTEALVLARTRAVDLDNVKKLNFWGSDITDISVVRNMPNLEVCSVSVNSITTLEDFSHCPHLQELYIRKNKIASLKEICHLKKLKKLLVKESELVESKEKGEEYSGGEEEDEDTEDIETTNNTDTEDKTETNHLTEETGKHHQHMEDKKNDQHLGGTKPTARSMLDPVTLTWEETNKIRGELGLKPLPYEKMTSPKPASHINVNSSRNAHVLQAVLILIRELDDDSLEIVGNAIKKKLEKNSSS</sequence>
<dbReference type="PANTHER" id="PTHR18849">
    <property type="entry name" value="LEUCINE RICH REPEAT PROTEIN"/>
    <property type="match status" value="1"/>
</dbReference>
<dbReference type="EMBL" id="JARBDR010000793">
    <property type="protein sequence ID" value="KAJ8306793.1"/>
    <property type="molecule type" value="Genomic_DNA"/>
</dbReference>
<evidence type="ECO:0000313" key="4">
    <source>
        <dbReference type="EMBL" id="KAJ8306793.1"/>
    </source>
</evidence>
<keyword evidence="1" id="KW-0433">Leucine-rich repeat</keyword>
<dbReference type="Gene3D" id="3.80.10.10">
    <property type="entry name" value="Ribonuclease Inhibitor"/>
    <property type="match status" value="1"/>
</dbReference>
<dbReference type="InterPro" id="IPR045347">
    <property type="entry name" value="HIND"/>
</dbReference>
<evidence type="ECO:0000256" key="2">
    <source>
        <dbReference type="ARBA" id="ARBA00022737"/>
    </source>
</evidence>
<protein>
    <submittedName>
        <fullName evidence="4">Uncharacterized protein</fullName>
    </submittedName>
</protein>
<name>A0ABQ9EU11_TEGGR</name>
<organism evidence="4 5">
    <name type="scientific">Tegillarca granosa</name>
    <name type="common">Malaysian cockle</name>
    <name type="synonym">Anadara granosa</name>
    <dbReference type="NCBI Taxonomy" id="220873"/>
    <lineage>
        <taxon>Eukaryota</taxon>
        <taxon>Metazoa</taxon>
        <taxon>Spiralia</taxon>
        <taxon>Lophotrochozoa</taxon>
        <taxon>Mollusca</taxon>
        <taxon>Bivalvia</taxon>
        <taxon>Autobranchia</taxon>
        <taxon>Pteriomorphia</taxon>
        <taxon>Arcoida</taxon>
        <taxon>Arcoidea</taxon>
        <taxon>Arcidae</taxon>
        <taxon>Tegillarca</taxon>
    </lineage>
</organism>
<feature type="compositionally biased region" description="Basic and acidic residues" evidence="3">
    <location>
        <begin position="132"/>
        <end position="159"/>
    </location>
</feature>
<evidence type="ECO:0000313" key="5">
    <source>
        <dbReference type="Proteomes" id="UP001217089"/>
    </source>
</evidence>
<dbReference type="PROSITE" id="PS51450">
    <property type="entry name" value="LRR"/>
    <property type="match status" value="1"/>
</dbReference>
<dbReference type="Proteomes" id="UP001217089">
    <property type="component" value="Unassembled WGS sequence"/>
</dbReference>
<keyword evidence="2" id="KW-0677">Repeat</keyword>
<feature type="compositionally biased region" description="Acidic residues" evidence="3">
    <location>
        <begin position="112"/>
        <end position="125"/>
    </location>
</feature>
<gene>
    <name evidence="4" type="ORF">KUTeg_014877</name>
</gene>
<dbReference type="InterPro" id="IPR032675">
    <property type="entry name" value="LRR_dom_sf"/>
</dbReference>